<reference evidence="1 2" key="1">
    <citation type="journal article" date="2014" name="Int. J. Syst. Evol. Microbiol.">
        <title>Leptospira mayottensis sp. nov., a pathogenic species of the genus Leptospira isolated from humans.</title>
        <authorList>
            <person name="Bourhy P."/>
            <person name="Collet L."/>
            <person name="Brisse S."/>
            <person name="Picardeau M."/>
        </authorList>
    </citation>
    <scope>NUCLEOTIDE SEQUENCE [LARGE SCALE GENOMIC DNA]</scope>
    <source>
        <strain evidence="1 2">200901122</strain>
    </source>
</reference>
<organism evidence="1 2">
    <name type="scientific">Leptospira mayottensis 200901122</name>
    <dbReference type="NCBI Taxonomy" id="1193010"/>
    <lineage>
        <taxon>Bacteria</taxon>
        <taxon>Pseudomonadati</taxon>
        <taxon>Spirochaetota</taxon>
        <taxon>Spirochaetia</taxon>
        <taxon>Leptospirales</taxon>
        <taxon>Leptospiraceae</taxon>
        <taxon>Leptospira</taxon>
    </lineage>
</organism>
<gene>
    <name evidence="1" type="ORF">LEP1GSC125_3927</name>
</gene>
<sequence>MAFYRFKTKSRINKKWSLRGGQKIKRKSFRKKNFELSQKLRCRILNRDKDA</sequence>
<proteinExistence type="predicted"/>
<protein>
    <submittedName>
        <fullName evidence="1">Uncharacterized protein</fullName>
    </submittedName>
</protein>
<evidence type="ECO:0000313" key="2">
    <source>
        <dbReference type="Proteomes" id="UP000001343"/>
    </source>
</evidence>
<dbReference type="AlphaFoldDB" id="A0AA87MS99"/>
<dbReference type="EMBL" id="AKWM02000007">
    <property type="protein sequence ID" value="EKS01824.1"/>
    <property type="molecule type" value="Genomic_DNA"/>
</dbReference>
<comment type="caution">
    <text evidence="1">The sequence shown here is derived from an EMBL/GenBank/DDBJ whole genome shotgun (WGS) entry which is preliminary data.</text>
</comment>
<name>A0AA87MS99_9LEPT</name>
<evidence type="ECO:0000313" key="1">
    <source>
        <dbReference type="EMBL" id="EKS01824.1"/>
    </source>
</evidence>
<dbReference type="Proteomes" id="UP000001343">
    <property type="component" value="Unassembled WGS sequence"/>
</dbReference>
<accession>A0AA87MS99</accession>